<feature type="domain" description="HDOD" evidence="1">
    <location>
        <begin position="185"/>
        <end position="394"/>
    </location>
</feature>
<dbReference type="InterPro" id="IPR007214">
    <property type="entry name" value="YbaK/aa-tRNA-synth-assoc-dom"/>
</dbReference>
<protein>
    <submittedName>
        <fullName evidence="2">HDOD domain-containing protein</fullName>
    </submittedName>
</protein>
<dbReference type="Proteomes" id="UP001163739">
    <property type="component" value="Chromosome"/>
</dbReference>
<reference evidence="2" key="1">
    <citation type="submission" date="2022-06" db="EMBL/GenBank/DDBJ databases">
        <title>Alkalimarinus sp. nov., isolated from gut of a Alitta virens.</title>
        <authorList>
            <person name="Yang A.I."/>
            <person name="Shin N.-R."/>
        </authorList>
    </citation>
    <scope>NUCLEOTIDE SEQUENCE</scope>
    <source>
        <strain evidence="2">A2M4</strain>
    </source>
</reference>
<proteinExistence type="predicted"/>
<dbReference type="PROSITE" id="PS51833">
    <property type="entry name" value="HDOD"/>
    <property type="match status" value="1"/>
</dbReference>
<dbReference type="EMBL" id="CP100390">
    <property type="protein sequence ID" value="UZE97133.1"/>
    <property type="molecule type" value="Genomic_DNA"/>
</dbReference>
<dbReference type="Pfam" id="PF08668">
    <property type="entry name" value="HDOD"/>
    <property type="match status" value="1"/>
</dbReference>
<dbReference type="InterPro" id="IPR036754">
    <property type="entry name" value="YbaK/aa-tRNA-synt-asso_dom_sf"/>
</dbReference>
<evidence type="ECO:0000313" key="3">
    <source>
        <dbReference type="Proteomes" id="UP001163739"/>
    </source>
</evidence>
<dbReference type="CDD" id="cd04332">
    <property type="entry name" value="YbaK_like"/>
    <property type="match status" value="1"/>
</dbReference>
<sequence>MPIAVRLNQYLVRQNVFVHEISHERAVSLDCAISKAHVTPEATLKSVLLIDVKGVVMAVCPFPTDLNIDAVNQVLGRNLQPLTSEQSDKLFTDCETGAQPPVGGAYGIPMIIDDSLLEQDLFYLQSGCNTTMLQMDGRSFRLAIAGAAKGAIATWKEGTLSAPLLTNGNISIDDVAKKLEKLYRLPPMPAIAVKILHLVTDPDSSVGELADVIECDPSLAAQIMRYARSALFNYQGDIRSVQDAVNIVLGFERVAHIAMGVAASKAFEIPKEGPLGLDAFWKHTLYTANLCQQLAPKLPAEAGVDRGLAYLVGLLHNFGLLLVGHLFPPEFCMLNKLREASPEQSMEAVEQQVFGMGGAQDLIALGHGTIGGILLRMWNLPEEVVKSAAMHQTIGYEGDCQNYVQLVQLANCLLKPFGIGDELNEQDPEPLIEALGLTVEHANEVTEAVMACCGDLDAMAAEMAA</sequence>
<dbReference type="InterPro" id="IPR013976">
    <property type="entry name" value="HDOD"/>
</dbReference>
<dbReference type="Gene3D" id="1.10.3210.10">
    <property type="entry name" value="Hypothetical protein af1432"/>
    <property type="match status" value="1"/>
</dbReference>
<dbReference type="InterPro" id="IPR052340">
    <property type="entry name" value="RNase_Y/CdgJ"/>
</dbReference>
<evidence type="ECO:0000259" key="1">
    <source>
        <dbReference type="PROSITE" id="PS51833"/>
    </source>
</evidence>
<gene>
    <name evidence="2" type="ORF">NKI27_05140</name>
</gene>
<dbReference type="SUPFAM" id="SSF55826">
    <property type="entry name" value="YbaK/ProRS associated domain"/>
    <property type="match status" value="1"/>
</dbReference>
<dbReference type="SUPFAM" id="SSF109604">
    <property type="entry name" value="HD-domain/PDEase-like"/>
    <property type="match status" value="1"/>
</dbReference>
<dbReference type="Gene3D" id="3.90.960.10">
    <property type="entry name" value="YbaK/aminoacyl-tRNA synthetase-associated domain"/>
    <property type="match status" value="1"/>
</dbReference>
<evidence type="ECO:0000313" key="2">
    <source>
        <dbReference type="EMBL" id="UZE97133.1"/>
    </source>
</evidence>
<keyword evidence="3" id="KW-1185">Reference proteome</keyword>
<dbReference type="RefSeq" id="WP_265048615.1">
    <property type="nucleotide sequence ID" value="NZ_CP100390.1"/>
</dbReference>
<dbReference type="PANTHER" id="PTHR33525">
    <property type="match status" value="1"/>
</dbReference>
<dbReference type="InterPro" id="IPR014627">
    <property type="entry name" value="UCP036888_HDGYP-like"/>
</dbReference>
<name>A0ABY6N4T7_9ALTE</name>
<dbReference type="PIRSF" id="PIRSF036888">
    <property type="entry name" value="HDGYPm_UCP036888"/>
    <property type="match status" value="1"/>
</dbReference>
<dbReference type="PANTHER" id="PTHR33525:SF3">
    <property type="entry name" value="RIBONUCLEASE Y"/>
    <property type="match status" value="1"/>
</dbReference>
<dbReference type="Pfam" id="PF04073">
    <property type="entry name" value="tRNA_edit"/>
    <property type="match status" value="1"/>
</dbReference>
<organism evidence="2 3">
    <name type="scientific">Alkalimarinus alittae</name>
    <dbReference type="NCBI Taxonomy" id="2961619"/>
    <lineage>
        <taxon>Bacteria</taxon>
        <taxon>Pseudomonadati</taxon>
        <taxon>Pseudomonadota</taxon>
        <taxon>Gammaproteobacteria</taxon>
        <taxon>Alteromonadales</taxon>
        <taxon>Alteromonadaceae</taxon>
        <taxon>Alkalimarinus</taxon>
    </lineage>
</organism>
<accession>A0ABY6N4T7</accession>